<keyword evidence="7" id="KW-0472">Membrane</keyword>
<keyword evidence="3" id="KW-0479">Metal-binding</keyword>
<evidence type="ECO:0000256" key="2">
    <source>
        <dbReference type="ARBA" id="ARBA00010617"/>
    </source>
</evidence>
<dbReference type="InterPro" id="IPR050121">
    <property type="entry name" value="Cytochrome_P450_monoxygenase"/>
</dbReference>
<dbReference type="AlphaFoldDB" id="U4LSA4"/>
<keyword evidence="7" id="KW-0812">Transmembrane</keyword>
<keyword evidence="7" id="KW-1133">Transmembrane helix</keyword>
<dbReference type="SUPFAM" id="SSF48264">
    <property type="entry name" value="Cytochrome P450"/>
    <property type="match status" value="1"/>
</dbReference>
<proteinExistence type="inferred from homology"/>
<name>U4LSA4_PYROM</name>
<accession>U4LSA4</accession>
<comment type="cofactor">
    <cofactor evidence="1">
        <name>heme</name>
        <dbReference type="ChEBI" id="CHEBI:30413"/>
    </cofactor>
</comment>
<keyword evidence="4" id="KW-0560">Oxidoreductase</keyword>
<evidence type="ECO:0000313" key="8">
    <source>
        <dbReference type="EMBL" id="CCX34830.1"/>
    </source>
</evidence>
<gene>
    <name evidence="8" type="ORF">PCON_04348</name>
</gene>
<dbReference type="OrthoDB" id="3945418at2759"/>
<dbReference type="GO" id="GO:0004497">
    <property type="term" value="F:monooxygenase activity"/>
    <property type="evidence" value="ECO:0007669"/>
    <property type="project" value="UniProtKB-KW"/>
</dbReference>
<evidence type="ECO:0000256" key="7">
    <source>
        <dbReference type="SAM" id="Phobius"/>
    </source>
</evidence>
<evidence type="ECO:0000256" key="4">
    <source>
        <dbReference type="ARBA" id="ARBA00023002"/>
    </source>
</evidence>
<dbReference type="Gene3D" id="1.10.630.10">
    <property type="entry name" value="Cytochrome P450"/>
    <property type="match status" value="1"/>
</dbReference>
<dbReference type="GO" id="GO:0016705">
    <property type="term" value="F:oxidoreductase activity, acting on paired donors, with incorporation or reduction of molecular oxygen"/>
    <property type="evidence" value="ECO:0007669"/>
    <property type="project" value="InterPro"/>
</dbReference>
<reference evidence="8 9" key="1">
    <citation type="journal article" date="2013" name="PLoS Genet.">
        <title>The genome and development-dependent transcriptomes of Pyronema confluens: a window into fungal evolution.</title>
        <authorList>
            <person name="Traeger S."/>
            <person name="Altegoer F."/>
            <person name="Freitag M."/>
            <person name="Gabaldon T."/>
            <person name="Kempken F."/>
            <person name="Kumar A."/>
            <person name="Marcet-Houben M."/>
            <person name="Poggeler S."/>
            <person name="Stajich J.E."/>
            <person name="Nowrousian M."/>
        </authorList>
    </citation>
    <scope>NUCLEOTIDE SEQUENCE [LARGE SCALE GENOMIC DNA]</scope>
    <source>
        <strain evidence="9">CBS 100304</strain>
        <tissue evidence="8">Vegetative mycelium</tissue>
    </source>
</reference>
<dbReference type="InterPro" id="IPR002401">
    <property type="entry name" value="Cyt_P450_E_grp-I"/>
</dbReference>
<dbReference type="OMA" id="WYTVLEP"/>
<dbReference type="PANTHER" id="PTHR24305:SF187">
    <property type="entry name" value="P450, PUTATIVE (EUROFUNG)-RELATED"/>
    <property type="match status" value="1"/>
</dbReference>
<dbReference type="Proteomes" id="UP000018144">
    <property type="component" value="Unassembled WGS sequence"/>
</dbReference>
<keyword evidence="6" id="KW-0503">Monooxygenase</keyword>
<dbReference type="EMBL" id="HF936636">
    <property type="protein sequence ID" value="CCX34830.1"/>
    <property type="molecule type" value="Genomic_DNA"/>
</dbReference>
<dbReference type="InterPro" id="IPR001128">
    <property type="entry name" value="Cyt_P450"/>
</dbReference>
<organism evidence="8 9">
    <name type="scientific">Pyronema omphalodes (strain CBS 100304)</name>
    <name type="common">Pyronema confluens</name>
    <dbReference type="NCBI Taxonomy" id="1076935"/>
    <lineage>
        <taxon>Eukaryota</taxon>
        <taxon>Fungi</taxon>
        <taxon>Dikarya</taxon>
        <taxon>Ascomycota</taxon>
        <taxon>Pezizomycotina</taxon>
        <taxon>Pezizomycetes</taxon>
        <taxon>Pezizales</taxon>
        <taxon>Pyronemataceae</taxon>
        <taxon>Pyronema</taxon>
    </lineage>
</organism>
<evidence type="ECO:0000256" key="3">
    <source>
        <dbReference type="ARBA" id="ARBA00022723"/>
    </source>
</evidence>
<dbReference type="GO" id="GO:0020037">
    <property type="term" value="F:heme binding"/>
    <property type="evidence" value="ECO:0007669"/>
    <property type="project" value="InterPro"/>
</dbReference>
<feature type="transmembrane region" description="Helical" evidence="7">
    <location>
        <begin position="54"/>
        <end position="78"/>
    </location>
</feature>
<evidence type="ECO:0000256" key="5">
    <source>
        <dbReference type="ARBA" id="ARBA00023004"/>
    </source>
</evidence>
<dbReference type="InterPro" id="IPR036396">
    <property type="entry name" value="Cyt_P450_sf"/>
</dbReference>
<dbReference type="GO" id="GO:0005506">
    <property type="term" value="F:iron ion binding"/>
    <property type="evidence" value="ECO:0007669"/>
    <property type="project" value="InterPro"/>
</dbReference>
<protein>
    <submittedName>
        <fullName evidence="8">Similar to Cytochrome P450 67 acc. no. O00061</fullName>
    </submittedName>
</protein>
<feature type="transmembrane region" description="Helical" evidence="7">
    <location>
        <begin position="90"/>
        <end position="109"/>
    </location>
</feature>
<evidence type="ECO:0000256" key="1">
    <source>
        <dbReference type="ARBA" id="ARBA00001971"/>
    </source>
</evidence>
<comment type="similarity">
    <text evidence="2">Belongs to the cytochrome P450 family.</text>
</comment>
<keyword evidence="9" id="KW-1185">Reference proteome</keyword>
<dbReference type="Pfam" id="PF00067">
    <property type="entry name" value="p450"/>
    <property type="match status" value="1"/>
</dbReference>
<keyword evidence="5" id="KW-0408">Iron</keyword>
<evidence type="ECO:0000313" key="9">
    <source>
        <dbReference type="Proteomes" id="UP000018144"/>
    </source>
</evidence>
<dbReference type="PRINTS" id="PR00463">
    <property type="entry name" value="EP450I"/>
</dbReference>
<dbReference type="PANTHER" id="PTHR24305">
    <property type="entry name" value="CYTOCHROME P450"/>
    <property type="match status" value="1"/>
</dbReference>
<dbReference type="eggNOG" id="KOG0158">
    <property type="taxonomic scope" value="Eukaryota"/>
</dbReference>
<sequence length="574" mass="65074">MRSKRLGYKEACMNLNRFCCMPLSNMDYRQHVLVGLAALVFHYAQHDYELDFVVLHLLGIFFSLCTLHTTVLTVSLGLSINAALHTTASLASTFAGTLTVSISIYRVFFHRLHHFPGPFMARLTKGYQLYRTVLDSRKYALVHEYHQKYGPVVRTGPRELSILSLPAIQAIYGASTTTTKSVFYNQQYNDGHGTLMFTRDKENFLRRRKAWDKAMNGAALRMYEPRMEVILNILLDTLEKANGDPVDWTLLARYYAFDMIGEVGVGKSYDQLITGKTNSAVPALRMTGWWVGVVGSMPWLFRVVACIPIAKIGGVVSEFLTWCGEQMDTTLKNGPKPDGHTTILDFLLYDEITGFGKLPYTATEDDCRALIAGGSDTAAGQISSMFYYLSQHPDVMKKLQKDLDEAFPNHKYDSKISVPYLDAIINESLRLLPALARGLPRTTCKEGMTIDGLYIPGYTIVSVPTYSIHRDPRYWERPNDFWPERWIKGVGAEAMKCFMPFTMATNCVSYKVENGCCTFYSDMGCEVKLFTAHNRSHLYRNWRTSCTQTSFLQMPLQWLRGLVDGRRMADVTCT</sequence>
<evidence type="ECO:0000256" key="6">
    <source>
        <dbReference type="ARBA" id="ARBA00023033"/>
    </source>
</evidence>
<dbReference type="STRING" id="1076935.U4LSA4"/>